<accession>A0A223NZY6</accession>
<name>A0A223NZY6_9SPHI</name>
<gene>
    <name evidence="1" type="ORF">MuYL_3256</name>
</gene>
<evidence type="ECO:0008006" key="3">
    <source>
        <dbReference type="Google" id="ProtNLM"/>
    </source>
</evidence>
<evidence type="ECO:0000313" key="2">
    <source>
        <dbReference type="Proteomes" id="UP000215002"/>
    </source>
</evidence>
<protein>
    <recommendedName>
        <fullName evidence="3">CDP-Glycerol:Poly(Glycerophosphate) glycerophosphotransferase</fullName>
    </recommendedName>
</protein>
<dbReference type="OrthoDB" id="8704783at2"/>
<organism evidence="1 2">
    <name type="scientific">Mucilaginibacter xinganensis</name>
    <dbReference type="NCBI Taxonomy" id="1234841"/>
    <lineage>
        <taxon>Bacteria</taxon>
        <taxon>Pseudomonadati</taxon>
        <taxon>Bacteroidota</taxon>
        <taxon>Sphingobacteriia</taxon>
        <taxon>Sphingobacteriales</taxon>
        <taxon>Sphingobacteriaceae</taxon>
        <taxon>Mucilaginibacter</taxon>
    </lineage>
</organism>
<dbReference type="RefSeq" id="WP_094571385.1">
    <property type="nucleotide sequence ID" value="NZ_CP022743.1"/>
</dbReference>
<dbReference type="AlphaFoldDB" id="A0A223NZY6"/>
<dbReference type="SUPFAM" id="SSF53756">
    <property type="entry name" value="UDP-Glycosyltransferase/glycogen phosphorylase"/>
    <property type="match status" value="1"/>
</dbReference>
<dbReference type="Proteomes" id="UP000215002">
    <property type="component" value="Chromosome"/>
</dbReference>
<keyword evidence="2" id="KW-1185">Reference proteome</keyword>
<reference evidence="1 2" key="1">
    <citation type="submission" date="2017-08" db="EMBL/GenBank/DDBJ databases">
        <title>Complete genome sequence of Mucilaginibacter sp. strain BJC16-A31.</title>
        <authorList>
            <consortium name="Henan University of Science and Technology"/>
            <person name="You X."/>
        </authorList>
    </citation>
    <scope>NUCLEOTIDE SEQUENCE [LARGE SCALE GENOMIC DNA]</scope>
    <source>
        <strain evidence="1 2">BJC16-A31</strain>
    </source>
</reference>
<evidence type="ECO:0000313" key="1">
    <source>
        <dbReference type="EMBL" id="ASU35141.1"/>
    </source>
</evidence>
<proteinExistence type="predicted"/>
<dbReference type="EMBL" id="CP022743">
    <property type="protein sequence ID" value="ASU35141.1"/>
    <property type="molecule type" value="Genomic_DNA"/>
</dbReference>
<sequence length="482" mass="56794">MEFDKREKLIGFLKRIERTYPIDKWTHNGINLWPVIKISIFFINYSAIKTAKSATLKSRMVSVFKSLKLDALYSFYWFKKIKVNEAKYVFSGFSRHRVMWKESFYNRYFDPMMDYIDEVQGEKSIILEYDNKIEKSYYKPERVHYPVRLFHYFNFTTKKVKFEYQQLERFDELLAEIKQETDVDTEKLISRISAELTGVSSWKSLWAYLLAQIKPSYVFVLCYYNSPMYGLILAAREKGIKTIDMQHGGQGPFHSAYNYERITGNKWDLFPDYFWTWDRSSADNIEKFTKNTSHLSFLGGNPWIAYLRDQNFELTKNGKKIIIYTLQTNFVPVLHSYIIDAIKESTGDYVWWLRLHPRMAESEINELHQTLKNENINDKVEVERATALPLPVILSNCVAHVSHFSGSVVEAALMNVAVNIVMGDIGKKFFKEVIDQDEALFFDTNADTNLFAFIKEHEKANLKRGNGRDEEINYKHGLQYFN</sequence>
<dbReference type="KEGG" id="muc:MuYL_3256"/>